<reference evidence="1" key="1">
    <citation type="submission" date="2025-08" db="UniProtKB">
        <authorList>
            <consortium name="Ensembl"/>
        </authorList>
    </citation>
    <scope>IDENTIFICATION</scope>
</reference>
<proteinExistence type="predicted"/>
<name>A0A8C0UD08_CYACU</name>
<protein>
    <submittedName>
        <fullName evidence="1">Uncharacterized protein</fullName>
    </submittedName>
</protein>
<accession>A0A8C0UD08</accession>
<evidence type="ECO:0000313" key="2">
    <source>
        <dbReference type="Proteomes" id="UP000694410"/>
    </source>
</evidence>
<organism evidence="1 2">
    <name type="scientific">Cyanistes caeruleus</name>
    <name type="common">Eurasian blue tit</name>
    <name type="synonym">Parus caeruleus</name>
    <dbReference type="NCBI Taxonomy" id="156563"/>
    <lineage>
        <taxon>Eukaryota</taxon>
        <taxon>Metazoa</taxon>
        <taxon>Chordata</taxon>
        <taxon>Craniata</taxon>
        <taxon>Vertebrata</taxon>
        <taxon>Euteleostomi</taxon>
        <taxon>Archelosauria</taxon>
        <taxon>Archosauria</taxon>
        <taxon>Dinosauria</taxon>
        <taxon>Saurischia</taxon>
        <taxon>Theropoda</taxon>
        <taxon>Coelurosauria</taxon>
        <taxon>Aves</taxon>
        <taxon>Neognathae</taxon>
        <taxon>Neoaves</taxon>
        <taxon>Telluraves</taxon>
        <taxon>Australaves</taxon>
        <taxon>Passeriformes</taxon>
        <taxon>Paridae</taxon>
        <taxon>Cyanistes</taxon>
    </lineage>
</organism>
<evidence type="ECO:0000313" key="1">
    <source>
        <dbReference type="Ensembl" id="ENSCCEP00000007135.1"/>
    </source>
</evidence>
<dbReference type="Ensembl" id="ENSCCET00000011499.1">
    <property type="protein sequence ID" value="ENSCCEP00000007135.1"/>
    <property type="gene ID" value="ENSCCEG00000007544.1"/>
</dbReference>
<dbReference type="Proteomes" id="UP000694410">
    <property type="component" value="Unplaced"/>
</dbReference>
<dbReference type="AlphaFoldDB" id="A0A8C0UD08"/>
<keyword evidence="2" id="KW-1185">Reference proteome</keyword>
<sequence length="84" mass="9117">MGQENKKTRKSVSTEGRNLKNLPCIFLPGLSLGKMSLALPDIPFPALSNDFVDQCNEAGFILSFNSSCKATILLLLSSSCFSLF</sequence>
<reference evidence="1" key="2">
    <citation type="submission" date="2025-09" db="UniProtKB">
        <authorList>
            <consortium name="Ensembl"/>
        </authorList>
    </citation>
    <scope>IDENTIFICATION</scope>
</reference>